<dbReference type="Pfam" id="PF01497">
    <property type="entry name" value="Peripla_BP_2"/>
    <property type="match status" value="1"/>
</dbReference>
<evidence type="ECO:0000313" key="7">
    <source>
        <dbReference type="EMBL" id="CAG7650963.1"/>
    </source>
</evidence>
<protein>
    <submittedName>
        <fullName evidence="7">HTH-type transcriptional activator RhaS</fullName>
    </submittedName>
</protein>
<evidence type="ECO:0000256" key="3">
    <source>
        <dbReference type="ARBA" id="ARBA00023163"/>
    </source>
</evidence>
<feature type="domain" description="HTH araC/xylS-type" evidence="5">
    <location>
        <begin position="174"/>
        <end position="272"/>
    </location>
</feature>
<keyword evidence="2" id="KW-0238">DNA-binding</keyword>
<dbReference type="GO" id="GO:0003700">
    <property type="term" value="F:DNA-binding transcription factor activity"/>
    <property type="evidence" value="ECO:0007669"/>
    <property type="project" value="InterPro"/>
</dbReference>
<dbReference type="PROSITE" id="PS00041">
    <property type="entry name" value="HTH_ARAC_FAMILY_1"/>
    <property type="match status" value="1"/>
</dbReference>
<name>A0A916NRZ4_9BACL</name>
<dbReference type="AlphaFoldDB" id="A0A916NRZ4"/>
<gene>
    <name evidence="7" type="primary">rhaS_42</name>
    <name evidence="7" type="ORF">PAESOLCIP111_06216</name>
</gene>
<comment type="caution">
    <text evidence="7">The sequence shown here is derived from an EMBL/GenBank/DDBJ whole genome shotgun (WGS) entry which is preliminary data.</text>
</comment>
<dbReference type="PROSITE" id="PS50983">
    <property type="entry name" value="FE_B12_PBP"/>
    <property type="match status" value="1"/>
</dbReference>
<keyword evidence="3" id="KW-0804">Transcription</keyword>
<sequence length="523" mass="59659">MLPASDDTYPLLLLTSVYKRRLTRSSVPQRLVVPRDMLCVVVQGKGMLRIDDELYDAAPHHAFFLRPSMELEAMLESSSAEYYLLLLNPIEIARNKREWRCAETGSDRIPLPPGKLPLAHGEPLGEEIRQLYQDSRSKAIGAFERQVRFQSILRFILQHLTVRREAEGASKGIDQSIGYMLKHYHEKIKLTALSEIAGLTQTSYSRSFKKAKGVTPVEYLNGIRIDSSKRLLQEPSRSIKEVADTVGFGNEFYFSRMFKRAIGISPVMYARRRQLKVATASCFRYEQNLRCLGLEPHAAMNAFVLGQSEEDRRKRVQEQLKRMREAQPDLILVDRRHLPFYEQLKQIAPTVVLEYTMDWRKNHIRIAELTGREKEAQQNIMQVEQKVQYAQRALAQAIGSETVSFLRPIGRTIRIQGFADHPLNELLYGGLGLNPGSIVPLHQRFKDFAVGDLPPFESDRLLIYASASQAGSEALSSVQGSADWHTMPAVQTRHVRVVYDWIGLSWSPAGQKQIIDELLQWNA</sequence>
<keyword evidence="1" id="KW-0805">Transcription regulation</keyword>
<evidence type="ECO:0000256" key="2">
    <source>
        <dbReference type="ARBA" id="ARBA00023125"/>
    </source>
</evidence>
<reference evidence="7" key="1">
    <citation type="submission" date="2021-06" db="EMBL/GenBank/DDBJ databases">
        <authorList>
            <person name="Criscuolo A."/>
        </authorList>
    </citation>
    <scope>NUCLEOTIDE SEQUENCE</scope>
    <source>
        <strain evidence="7">CIP111600</strain>
    </source>
</reference>
<dbReference type="PANTHER" id="PTHR43280">
    <property type="entry name" value="ARAC-FAMILY TRANSCRIPTIONAL REGULATOR"/>
    <property type="match status" value="1"/>
</dbReference>
<dbReference type="RefSeq" id="WP_218095877.1">
    <property type="nucleotide sequence ID" value="NZ_CAJVAS010000056.1"/>
</dbReference>
<dbReference type="PANTHER" id="PTHR43280:SF28">
    <property type="entry name" value="HTH-TYPE TRANSCRIPTIONAL ACTIVATOR RHAS"/>
    <property type="match status" value="1"/>
</dbReference>
<dbReference type="EMBL" id="CAJVAS010000056">
    <property type="protein sequence ID" value="CAG7650963.1"/>
    <property type="molecule type" value="Genomic_DNA"/>
</dbReference>
<evidence type="ECO:0000313" key="8">
    <source>
        <dbReference type="Proteomes" id="UP000693672"/>
    </source>
</evidence>
<organism evidence="7 8">
    <name type="scientific">Paenibacillus solanacearum</name>
    <dbReference type="NCBI Taxonomy" id="2048548"/>
    <lineage>
        <taxon>Bacteria</taxon>
        <taxon>Bacillati</taxon>
        <taxon>Bacillota</taxon>
        <taxon>Bacilli</taxon>
        <taxon>Bacillales</taxon>
        <taxon>Paenibacillaceae</taxon>
        <taxon>Paenibacillus</taxon>
    </lineage>
</organism>
<feature type="coiled-coil region" evidence="4">
    <location>
        <begin position="366"/>
        <end position="393"/>
    </location>
</feature>
<dbReference type="PROSITE" id="PS01124">
    <property type="entry name" value="HTH_ARAC_FAMILY_2"/>
    <property type="match status" value="1"/>
</dbReference>
<dbReference type="InterPro" id="IPR002491">
    <property type="entry name" value="ABC_transptr_periplasmic_BD"/>
</dbReference>
<keyword evidence="4" id="KW-0175">Coiled coil</keyword>
<evidence type="ECO:0000259" key="6">
    <source>
        <dbReference type="PROSITE" id="PS50983"/>
    </source>
</evidence>
<dbReference type="InterPro" id="IPR018060">
    <property type="entry name" value="HTH_AraC"/>
</dbReference>
<dbReference type="SMART" id="SM00342">
    <property type="entry name" value="HTH_ARAC"/>
    <property type="match status" value="1"/>
</dbReference>
<evidence type="ECO:0000256" key="1">
    <source>
        <dbReference type="ARBA" id="ARBA00023015"/>
    </source>
</evidence>
<dbReference type="Proteomes" id="UP000693672">
    <property type="component" value="Unassembled WGS sequence"/>
</dbReference>
<dbReference type="GO" id="GO:0043565">
    <property type="term" value="F:sequence-specific DNA binding"/>
    <property type="evidence" value="ECO:0007669"/>
    <property type="project" value="InterPro"/>
</dbReference>
<evidence type="ECO:0000256" key="4">
    <source>
        <dbReference type="SAM" id="Coils"/>
    </source>
</evidence>
<dbReference type="InterPro" id="IPR018062">
    <property type="entry name" value="HTH_AraC-typ_CS"/>
</dbReference>
<feature type="domain" description="Fe/B12 periplasmic-binding" evidence="6">
    <location>
        <begin position="256"/>
        <end position="523"/>
    </location>
</feature>
<keyword evidence="8" id="KW-1185">Reference proteome</keyword>
<dbReference type="Pfam" id="PF12833">
    <property type="entry name" value="HTH_18"/>
    <property type="match status" value="1"/>
</dbReference>
<evidence type="ECO:0000259" key="5">
    <source>
        <dbReference type="PROSITE" id="PS01124"/>
    </source>
</evidence>
<proteinExistence type="predicted"/>
<accession>A0A916NRZ4</accession>